<dbReference type="Pfam" id="PF12656">
    <property type="entry name" value="G-patch_2"/>
    <property type="match status" value="1"/>
</dbReference>
<dbReference type="GO" id="GO:0003676">
    <property type="term" value="F:nucleic acid binding"/>
    <property type="evidence" value="ECO:0007669"/>
    <property type="project" value="InterPro"/>
</dbReference>
<dbReference type="InterPro" id="IPR045166">
    <property type="entry name" value="Spp2-like"/>
</dbReference>
<feature type="compositionally biased region" description="Basic and acidic residues" evidence="4">
    <location>
        <begin position="56"/>
        <end position="89"/>
    </location>
</feature>
<comment type="similarity">
    <text evidence="2">Belongs to the SPP2 family.</text>
</comment>
<sequence>MSRAPVSISLGHKARPNPRLLQGGAFGDDDDEPHAAPSTGERVKTQASAPRVIPVKTRDWREERKKRLGILEKHAPAMGRLDHGSKGQEQETAFTEPQQSGLVVKSREHDDTDDKEEASGSATPPLEAAGDSPMLQGADPDDTDAIKMLLADAEGRDPRSTSRIIVPNEEQELRKDVDSRPEPPTLDAYAAMPIEEFGAAMLRGMGWRDGEGAGPSRSGPLHTHEVKTR</sequence>
<dbReference type="Proteomes" id="UP001219933">
    <property type="component" value="Chromosome 2"/>
</dbReference>
<dbReference type="PROSITE" id="PS50174">
    <property type="entry name" value="G_PATCH"/>
    <property type="match status" value="1"/>
</dbReference>
<dbReference type="InterPro" id="IPR026822">
    <property type="entry name" value="Spp2/MOS2_G-patch"/>
</dbReference>
<comment type="subcellular location">
    <subcellularLocation>
        <location evidence="1">Nucleus</location>
    </subcellularLocation>
</comment>
<proteinExistence type="inferred from homology"/>
<evidence type="ECO:0000313" key="6">
    <source>
        <dbReference type="EMBL" id="WFD34272.1"/>
    </source>
</evidence>
<feature type="domain" description="G-patch" evidence="5">
    <location>
        <begin position="194"/>
        <end position="229"/>
    </location>
</feature>
<feature type="region of interest" description="Disordered" evidence="4">
    <location>
        <begin position="1"/>
        <end position="186"/>
    </location>
</feature>
<evidence type="ECO:0000256" key="2">
    <source>
        <dbReference type="ARBA" id="ARBA00008576"/>
    </source>
</evidence>
<keyword evidence="3" id="KW-0539">Nucleus</keyword>
<evidence type="ECO:0000256" key="3">
    <source>
        <dbReference type="ARBA" id="ARBA00023242"/>
    </source>
</evidence>
<dbReference type="AlphaFoldDB" id="A0AAF0J593"/>
<evidence type="ECO:0000313" key="7">
    <source>
        <dbReference type="Proteomes" id="UP001219933"/>
    </source>
</evidence>
<organism evidence="6 7">
    <name type="scientific">Malassezia cuniculi</name>
    <dbReference type="NCBI Taxonomy" id="948313"/>
    <lineage>
        <taxon>Eukaryota</taxon>
        <taxon>Fungi</taxon>
        <taxon>Dikarya</taxon>
        <taxon>Basidiomycota</taxon>
        <taxon>Ustilaginomycotina</taxon>
        <taxon>Malasseziomycetes</taxon>
        <taxon>Malasseziales</taxon>
        <taxon>Malasseziaceae</taxon>
        <taxon>Malassezia</taxon>
    </lineage>
</organism>
<evidence type="ECO:0000259" key="5">
    <source>
        <dbReference type="PROSITE" id="PS50174"/>
    </source>
</evidence>
<dbReference type="GO" id="GO:0005681">
    <property type="term" value="C:spliceosomal complex"/>
    <property type="evidence" value="ECO:0007669"/>
    <property type="project" value="TreeGrafter"/>
</dbReference>
<dbReference type="EMBL" id="CP119878">
    <property type="protein sequence ID" value="WFD34272.1"/>
    <property type="molecule type" value="Genomic_DNA"/>
</dbReference>
<accession>A0AAF0J593</accession>
<name>A0AAF0J593_9BASI</name>
<dbReference type="PANTHER" id="PTHR15818:SF2">
    <property type="entry name" value="G-PATCH DOMAIN AND KOW MOTIFS-CONTAINING PROTEIN"/>
    <property type="match status" value="1"/>
</dbReference>
<dbReference type="GO" id="GO:0000398">
    <property type="term" value="P:mRNA splicing, via spliceosome"/>
    <property type="evidence" value="ECO:0007669"/>
    <property type="project" value="InterPro"/>
</dbReference>
<feature type="compositionally biased region" description="Polar residues" evidence="4">
    <location>
        <begin position="90"/>
        <end position="101"/>
    </location>
</feature>
<gene>
    <name evidence="6" type="primary">spp2</name>
    <name evidence="6" type="ORF">MCUN1_001109</name>
</gene>
<evidence type="ECO:0000256" key="4">
    <source>
        <dbReference type="SAM" id="MobiDB-lite"/>
    </source>
</evidence>
<dbReference type="PANTHER" id="PTHR15818">
    <property type="entry name" value="G PATCH AND KOW-CONTAINING"/>
    <property type="match status" value="1"/>
</dbReference>
<dbReference type="InterPro" id="IPR000467">
    <property type="entry name" value="G_patch_dom"/>
</dbReference>
<feature type="compositionally biased region" description="Basic and acidic residues" evidence="4">
    <location>
        <begin position="171"/>
        <end position="181"/>
    </location>
</feature>
<protein>
    <submittedName>
        <fullName evidence="6">DNA primase large subunit Spp2</fullName>
    </submittedName>
</protein>
<reference evidence="6" key="1">
    <citation type="submission" date="2023-03" db="EMBL/GenBank/DDBJ databases">
        <title>Mating type loci evolution in Malassezia.</title>
        <authorList>
            <person name="Coelho M.A."/>
        </authorList>
    </citation>
    <scope>NUCLEOTIDE SEQUENCE</scope>
    <source>
        <strain evidence="6">CBS 11721</strain>
    </source>
</reference>
<evidence type="ECO:0000256" key="1">
    <source>
        <dbReference type="ARBA" id="ARBA00004123"/>
    </source>
</evidence>
<keyword evidence="7" id="KW-1185">Reference proteome</keyword>
<feature type="region of interest" description="Disordered" evidence="4">
    <location>
        <begin position="208"/>
        <end position="229"/>
    </location>
</feature>